<protein>
    <recommendedName>
        <fullName evidence="7">ATP-dependent RNA helicase RhlB</fullName>
        <ecNumber evidence="7">3.6.4.13</ecNumber>
    </recommendedName>
</protein>
<dbReference type="PROSITE" id="PS51192">
    <property type="entry name" value="HELICASE_ATP_BIND_1"/>
    <property type="match status" value="1"/>
</dbReference>
<evidence type="ECO:0000256" key="3">
    <source>
        <dbReference type="ARBA" id="ARBA00022801"/>
    </source>
</evidence>
<reference evidence="14" key="1">
    <citation type="journal article" date="2019" name="Int. J. Syst. Evol. Microbiol.">
        <title>The Global Catalogue of Microorganisms (GCM) 10K type strain sequencing project: providing services to taxonomists for standard genome sequencing and annotation.</title>
        <authorList>
            <consortium name="The Broad Institute Genomics Platform"/>
            <consortium name="The Broad Institute Genome Sequencing Center for Infectious Disease"/>
            <person name="Wu L."/>
            <person name="Ma J."/>
        </authorList>
    </citation>
    <scope>NUCLEOTIDE SEQUENCE [LARGE SCALE GENOMIC DNA]</scope>
    <source>
        <strain evidence="14">KCTC 22232</strain>
    </source>
</reference>
<feature type="domain" description="Helicase C-terminal" evidence="11">
    <location>
        <begin position="250"/>
        <end position="410"/>
    </location>
</feature>
<dbReference type="PROSITE" id="PS51195">
    <property type="entry name" value="Q_MOTIF"/>
    <property type="match status" value="1"/>
</dbReference>
<dbReference type="InterPro" id="IPR023554">
    <property type="entry name" value="RNA_helicase_ATP-dep_RhlB"/>
</dbReference>
<feature type="region of interest" description="Disordered" evidence="9">
    <location>
        <begin position="496"/>
        <end position="608"/>
    </location>
</feature>
<evidence type="ECO:0000256" key="7">
    <source>
        <dbReference type="HAMAP-Rule" id="MF_00661"/>
    </source>
</evidence>
<dbReference type="PROSITE" id="PS00039">
    <property type="entry name" value="DEAD_ATP_HELICASE"/>
    <property type="match status" value="1"/>
</dbReference>
<dbReference type="InterPro" id="IPR014001">
    <property type="entry name" value="Helicase_ATP-bd"/>
</dbReference>
<evidence type="ECO:0000256" key="8">
    <source>
        <dbReference type="PROSITE-ProRule" id="PRU00552"/>
    </source>
</evidence>
<evidence type="ECO:0000256" key="1">
    <source>
        <dbReference type="ARBA" id="ARBA00022490"/>
    </source>
</evidence>
<evidence type="ECO:0000256" key="2">
    <source>
        <dbReference type="ARBA" id="ARBA00022741"/>
    </source>
</evidence>
<feature type="region of interest" description="Disordered" evidence="9">
    <location>
        <begin position="433"/>
        <end position="478"/>
    </location>
</feature>
<evidence type="ECO:0000259" key="10">
    <source>
        <dbReference type="PROSITE" id="PS51192"/>
    </source>
</evidence>
<dbReference type="InterPro" id="IPR044742">
    <property type="entry name" value="DEAD/DEAH_RhlB"/>
</dbReference>
<comment type="catalytic activity">
    <reaction evidence="7">
        <text>ATP + H2O = ADP + phosphate + H(+)</text>
        <dbReference type="Rhea" id="RHEA:13065"/>
        <dbReference type="ChEBI" id="CHEBI:15377"/>
        <dbReference type="ChEBI" id="CHEBI:15378"/>
        <dbReference type="ChEBI" id="CHEBI:30616"/>
        <dbReference type="ChEBI" id="CHEBI:43474"/>
        <dbReference type="ChEBI" id="CHEBI:456216"/>
        <dbReference type="EC" id="3.6.4.13"/>
    </reaction>
</comment>
<comment type="function">
    <text evidence="7">DEAD-box RNA helicase involved in RNA degradation. Has RNA-dependent ATPase activity and unwinds double-stranded RNA.</text>
</comment>
<dbReference type="Pfam" id="PF00270">
    <property type="entry name" value="DEAD"/>
    <property type="match status" value="1"/>
</dbReference>
<feature type="compositionally biased region" description="Basic residues" evidence="9">
    <location>
        <begin position="515"/>
        <end position="526"/>
    </location>
</feature>
<feature type="domain" description="Helicase ATP-binding" evidence="10">
    <location>
        <begin position="60"/>
        <end position="239"/>
    </location>
</feature>
<comment type="subcellular location">
    <subcellularLocation>
        <location evidence="7">Cytoplasm</location>
    </subcellularLocation>
</comment>
<accession>A0ABQ2ZXN2</accession>
<sequence length="608" mass="66554">MASEAAQRIPPPSGKVFIPHMSQTVLTDTFFANFDLHPLLQQGLDDSGFTRCTPIQEMTLPLALAGRDVAGQAQTGTGKTCAFLVALMNRLLTTPAVADRKDSDPRALIIAPTRELAIQIEKDAKAIGRHTGLRSALIYGGVDYDKQRQQLKDGCDIIIATPGRMLDYHKQGVFSLNSVEVMVIDEADRMFDLGFIKDVRFIFRRLPPREQRQVLLFSATLSHRVLELAYEHMHNAEKLVVESDNVTADKVRQLVYFPAKEEKMPLLLNLLDRTKPSRSIIFVNTKAAAERITERVKRHGCRVGAISGDVPQLKRQKLLQRFQEGQLDILVATDVAARGLHIPAVSHVFNYDLPHEAEDYVHRIGRTARLGAEGDAISFACDLYAMSLPEIETYIGQSIPVASMDPELLIMPKPREVDAEFAANAAADSAAFGDVVAPRPGEKPRRSGGGASRSGERSGAGRTGSPRPPRERKPFVPVVDGGVAVATEKPVAVAVHKTEAAPTGDGSITDEGARKPRRRRGGRNRRREGAPTDGVETTGHTAAVAEGNRAPRGERRPPRERNTTESTGSTPHNRPSRQVAVTSGKTGEHAHAKKPGLFRRLTRLFTGR</sequence>
<name>A0ABQ2ZXN2_9GAMM</name>
<evidence type="ECO:0000313" key="13">
    <source>
        <dbReference type="EMBL" id="GGY29004.1"/>
    </source>
</evidence>
<feature type="compositionally biased region" description="Basic residues" evidence="9">
    <location>
        <begin position="591"/>
        <end position="602"/>
    </location>
</feature>
<dbReference type="CDD" id="cd00268">
    <property type="entry name" value="DEADc"/>
    <property type="match status" value="1"/>
</dbReference>
<dbReference type="CDD" id="cd18787">
    <property type="entry name" value="SF2_C_DEAD"/>
    <property type="match status" value="1"/>
</dbReference>
<evidence type="ECO:0000256" key="9">
    <source>
        <dbReference type="SAM" id="MobiDB-lite"/>
    </source>
</evidence>
<comment type="subunit">
    <text evidence="7">Component of the RNA degradosome, which is a multiprotein complex involved in RNA processing and mRNA degradation.</text>
</comment>
<feature type="short sequence motif" description="Q motif" evidence="8">
    <location>
        <begin position="29"/>
        <end position="57"/>
    </location>
</feature>
<dbReference type="HAMAP" id="MF_00661">
    <property type="entry name" value="DEAD_helicase_RhlB"/>
    <property type="match status" value="1"/>
</dbReference>
<dbReference type="InterPro" id="IPR000629">
    <property type="entry name" value="RNA-helicase_DEAD-box_CS"/>
</dbReference>
<dbReference type="InterPro" id="IPR022077">
    <property type="entry name" value="RhlB"/>
</dbReference>
<dbReference type="InterPro" id="IPR001650">
    <property type="entry name" value="Helicase_C-like"/>
</dbReference>
<dbReference type="SUPFAM" id="SSF52540">
    <property type="entry name" value="P-loop containing nucleoside triphosphate hydrolases"/>
    <property type="match status" value="1"/>
</dbReference>
<dbReference type="EMBL" id="BMXT01000002">
    <property type="protein sequence ID" value="GGY29004.1"/>
    <property type="molecule type" value="Genomic_DNA"/>
</dbReference>
<evidence type="ECO:0000259" key="11">
    <source>
        <dbReference type="PROSITE" id="PS51194"/>
    </source>
</evidence>
<comment type="caution">
    <text evidence="13">The sequence shown here is derived from an EMBL/GenBank/DDBJ whole genome shotgun (WGS) entry which is preliminary data.</text>
</comment>
<dbReference type="InterPro" id="IPR014014">
    <property type="entry name" value="RNA_helicase_DEAD_Q_motif"/>
</dbReference>
<organism evidence="13 14">
    <name type="scientific">Rhodanobacter panaciterrae</name>
    <dbReference type="NCBI Taxonomy" id="490572"/>
    <lineage>
        <taxon>Bacteria</taxon>
        <taxon>Pseudomonadati</taxon>
        <taxon>Pseudomonadota</taxon>
        <taxon>Gammaproteobacteria</taxon>
        <taxon>Lysobacterales</taxon>
        <taxon>Rhodanobacteraceae</taxon>
        <taxon>Rhodanobacter</taxon>
    </lineage>
</organism>
<dbReference type="GO" id="GO:0004386">
    <property type="term" value="F:helicase activity"/>
    <property type="evidence" value="ECO:0007669"/>
    <property type="project" value="UniProtKB-KW"/>
</dbReference>
<keyword evidence="6 7" id="KW-0694">RNA-binding</keyword>
<proteinExistence type="inferred from homology"/>
<evidence type="ECO:0000256" key="6">
    <source>
        <dbReference type="ARBA" id="ARBA00022884"/>
    </source>
</evidence>
<feature type="domain" description="DEAD-box RNA helicase Q" evidence="12">
    <location>
        <begin position="29"/>
        <end position="57"/>
    </location>
</feature>
<evidence type="ECO:0000256" key="5">
    <source>
        <dbReference type="ARBA" id="ARBA00022840"/>
    </source>
</evidence>
<feature type="compositionally biased region" description="Basic and acidic residues" evidence="9">
    <location>
        <begin position="549"/>
        <end position="563"/>
    </location>
</feature>
<keyword evidence="1 7" id="KW-0963">Cytoplasm</keyword>
<dbReference type="EC" id="3.6.4.13" evidence="7"/>
<dbReference type="SMART" id="SM00487">
    <property type="entry name" value="DEXDc"/>
    <property type="match status" value="1"/>
</dbReference>
<keyword evidence="3 7" id="KW-0378">Hydrolase</keyword>
<dbReference type="Proteomes" id="UP000621898">
    <property type="component" value="Unassembled WGS sequence"/>
</dbReference>
<dbReference type="SMART" id="SM00490">
    <property type="entry name" value="HELICc"/>
    <property type="match status" value="1"/>
</dbReference>
<dbReference type="Gene3D" id="3.40.50.300">
    <property type="entry name" value="P-loop containing nucleotide triphosphate hydrolases"/>
    <property type="match status" value="2"/>
</dbReference>
<dbReference type="InterPro" id="IPR011545">
    <property type="entry name" value="DEAD/DEAH_box_helicase_dom"/>
</dbReference>
<dbReference type="PANTHER" id="PTHR47959:SF10">
    <property type="entry name" value="ATP-DEPENDENT RNA HELICASE RHLB"/>
    <property type="match status" value="1"/>
</dbReference>
<keyword evidence="2 7" id="KW-0547">Nucleotide-binding</keyword>
<keyword evidence="4 7" id="KW-0347">Helicase</keyword>
<keyword evidence="14" id="KW-1185">Reference proteome</keyword>
<dbReference type="InterPro" id="IPR027417">
    <property type="entry name" value="P-loop_NTPase"/>
</dbReference>
<keyword evidence="5 7" id="KW-0067">ATP-binding</keyword>
<dbReference type="PANTHER" id="PTHR47959">
    <property type="entry name" value="ATP-DEPENDENT RNA HELICASE RHLE-RELATED"/>
    <property type="match status" value="1"/>
</dbReference>
<dbReference type="Pfam" id="PF00271">
    <property type="entry name" value="Helicase_C"/>
    <property type="match status" value="1"/>
</dbReference>
<evidence type="ECO:0000313" key="14">
    <source>
        <dbReference type="Proteomes" id="UP000621898"/>
    </source>
</evidence>
<evidence type="ECO:0000256" key="4">
    <source>
        <dbReference type="ARBA" id="ARBA00022806"/>
    </source>
</evidence>
<comment type="similarity">
    <text evidence="7">Belongs to the DEAD box helicase family. RhlB subfamily.</text>
</comment>
<dbReference type="PROSITE" id="PS51194">
    <property type="entry name" value="HELICASE_CTER"/>
    <property type="match status" value="1"/>
</dbReference>
<dbReference type="InterPro" id="IPR050079">
    <property type="entry name" value="DEAD_box_RNA_helicase"/>
</dbReference>
<evidence type="ECO:0000259" key="12">
    <source>
        <dbReference type="PROSITE" id="PS51195"/>
    </source>
</evidence>
<gene>
    <name evidence="7 13" type="primary">rhlB</name>
    <name evidence="13" type="ORF">GCM10008098_22800</name>
</gene>
<dbReference type="Pfam" id="PF12300">
    <property type="entry name" value="RhlB"/>
    <property type="match status" value="1"/>
</dbReference>